<keyword evidence="2" id="KW-1185">Reference proteome</keyword>
<name>E2C6E6_HARSA</name>
<dbReference type="STRING" id="610380.E2C6E6"/>
<dbReference type="AlphaFoldDB" id="E2C6E6"/>
<proteinExistence type="predicted"/>
<gene>
    <name evidence="1" type="ORF">EAI_05511</name>
</gene>
<dbReference type="EMBL" id="GL453116">
    <property type="protein sequence ID" value="EFN76485.1"/>
    <property type="molecule type" value="Genomic_DNA"/>
</dbReference>
<feature type="non-terminal residue" evidence="1">
    <location>
        <position position="1"/>
    </location>
</feature>
<dbReference type="InParanoid" id="E2C6E6"/>
<feature type="non-terminal residue" evidence="1">
    <location>
        <position position="487"/>
    </location>
</feature>
<sequence length="487" mass="55467">IHFNVEVAIVEYLCNVQCASDIRELELDFSTDGCTLDRSGTIQIWPIQCRISNLQNSKPVVGIYKGAQKLTNANAFFEKFIIDITAIICNGGINFHGALIPVRLRAFVADAPARAFLLHHRAHTSYHSCSKCKVHGMQIDGRCVFNGIKHPLRTDENYRLCHDVNHHKEGTSPLAVLSMRMVSQVPFEYMHLVCLGVVKKLLSAWVHGKYSRILKLCGRSISRISDRLKILIQYCPTEFARCSRSLDIFSKFKATEFRQFLLYTGPVVMYGILDDHLYKHFLLLHTAIRILLLKSPSEKQLRFAELALEKFVLRNNTLYGSNFISYNVHGLLHLTNDVKRLGNLESFSAFPYENNISIFRKYCRKPGQPLQQLFNRMTELRLHGRGDNRDIAISRYRDMSVRVSIPCSNSDTSVHYSKITFNSICLGTHVRDNCCILRDGSICIVVDIIADTGSYSLIVKRFLEVDNFFNVGLPSSAFHVYLCSNIS</sequence>
<dbReference type="OMA" id="NCHALLH"/>
<evidence type="ECO:0000313" key="2">
    <source>
        <dbReference type="Proteomes" id="UP000008237"/>
    </source>
</evidence>
<accession>E2C6E6</accession>
<organism evidence="2">
    <name type="scientific">Harpegnathos saltator</name>
    <name type="common">Jerdon's jumping ant</name>
    <dbReference type="NCBI Taxonomy" id="610380"/>
    <lineage>
        <taxon>Eukaryota</taxon>
        <taxon>Metazoa</taxon>
        <taxon>Ecdysozoa</taxon>
        <taxon>Arthropoda</taxon>
        <taxon>Hexapoda</taxon>
        <taxon>Insecta</taxon>
        <taxon>Pterygota</taxon>
        <taxon>Neoptera</taxon>
        <taxon>Endopterygota</taxon>
        <taxon>Hymenoptera</taxon>
        <taxon>Apocrita</taxon>
        <taxon>Aculeata</taxon>
        <taxon>Formicoidea</taxon>
        <taxon>Formicidae</taxon>
        <taxon>Ponerinae</taxon>
        <taxon>Ponerini</taxon>
        <taxon>Harpegnathos</taxon>
    </lineage>
</organism>
<dbReference type="PANTHER" id="PTHR33053">
    <property type="entry name" value="PROTEIN, PUTATIVE-RELATED"/>
    <property type="match status" value="1"/>
</dbReference>
<evidence type="ECO:0000313" key="1">
    <source>
        <dbReference type="EMBL" id="EFN76485.1"/>
    </source>
</evidence>
<protein>
    <submittedName>
        <fullName evidence="1">Uncharacterized protein</fullName>
    </submittedName>
</protein>
<dbReference type="Proteomes" id="UP000008237">
    <property type="component" value="Unassembled WGS sequence"/>
</dbReference>
<reference evidence="1 2" key="1">
    <citation type="journal article" date="2010" name="Science">
        <title>Genomic comparison of the ants Camponotus floridanus and Harpegnathos saltator.</title>
        <authorList>
            <person name="Bonasio R."/>
            <person name="Zhang G."/>
            <person name="Ye C."/>
            <person name="Mutti N.S."/>
            <person name="Fang X."/>
            <person name="Qin N."/>
            <person name="Donahue G."/>
            <person name="Yang P."/>
            <person name="Li Q."/>
            <person name="Li C."/>
            <person name="Zhang P."/>
            <person name="Huang Z."/>
            <person name="Berger S.L."/>
            <person name="Reinberg D."/>
            <person name="Wang J."/>
            <person name="Liebig J."/>
        </authorList>
    </citation>
    <scope>NUCLEOTIDE SEQUENCE [LARGE SCALE GENOMIC DNA]</scope>
    <source>
        <strain evidence="1 2">R22 G/1</strain>
    </source>
</reference>
<dbReference type="OrthoDB" id="7696619at2759"/>